<evidence type="ECO:0000256" key="1">
    <source>
        <dbReference type="ARBA" id="ARBA00022490"/>
    </source>
</evidence>
<name>A0A8I0MYM0_9GAMM</name>
<comment type="similarity">
    <text evidence="6">Belongs to the methyltransferase superfamily. METTL16/RlmF family.</text>
</comment>
<evidence type="ECO:0000256" key="2">
    <source>
        <dbReference type="ARBA" id="ARBA00022552"/>
    </source>
</evidence>
<dbReference type="AlphaFoldDB" id="A0A8I0MYM0"/>
<proteinExistence type="inferred from homology"/>
<dbReference type="PIRSF" id="PIRSF029038">
    <property type="entry name" value="Mtase_YbiN_prd"/>
    <property type="match status" value="1"/>
</dbReference>
<comment type="catalytic activity">
    <reaction evidence="6">
        <text>adenosine(1618) in 23S rRNA + S-adenosyl-L-methionine = N(6)-methyladenosine(1618) in 23S rRNA + S-adenosyl-L-homocysteine + H(+)</text>
        <dbReference type="Rhea" id="RHEA:16497"/>
        <dbReference type="Rhea" id="RHEA-COMP:10229"/>
        <dbReference type="Rhea" id="RHEA-COMP:10231"/>
        <dbReference type="ChEBI" id="CHEBI:15378"/>
        <dbReference type="ChEBI" id="CHEBI:57856"/>
        <dbReference type="ChEBI" id="CHEBI:59789"/>
        <dbReference type="ChEBI" id="CHEBI:74411"/>
        <dbReference type="ChEBI" id="CHEBI:74449"/>
        <dbReference type="EC" id="2.1.1.181"/>
    </reaction>
</comment>
<evidence type="ECO:0000313" key="8">
    <source>
        <dbReference type="Proteomes" id="UP000660708"/>
    </source>
</evidence>
<accession>A0A8I0MYM0</accession>
<evidence type="ECO:0000256" key="3">
    <source>
        <dbReference type="ARBA" id="ARBA00022603"/>
    </source>
</evidence>
<dbReference type="GO" id="GO:0052907">
    <property type="term" value="F:23S rRNA (adenine(1618)-N(6))-methyltransferase activity"/>
    <property type="evidence" value="ECO:0007669"/>
    <property type="project" value="UniProtKB-EC"/>
</dbReference>
<dbReference type="InterPro" id="IPR029063">
    <property type="entry name" value="SAM-dependent_MTases_sf"/>
</dbReference>
<dbReference type="InterPro" id="IPR010286">
    <property type="entry name" value="METTL16/RlmF"/>
</dbReference>
<keyword evidence="8" id="KW-1185">Reference proteome</keyword>
<dbReference type="HAMAP" id="MF_01848">
    <property type="entry name" value="23SrRNA_methyltr_F"/>
    <property type="match status" value="1"/>
</dbReference>
<dbReference type="NCBIfam" id="NF008725">
    <property type="entry name" value="PRK11727.1"/>
    <property type="match status" value="1"/>
</dbReference>
<dbReference type="GO" id="GO:0005737">
    <property type="term" value="C:cytoplasm"/>
    <property type="evidence" value="ECO:0007669"/>
    <property type="project" value="UniProtKB-SubCell"/>
</dbReference>
<keyword evidence="1 6" id="KW-0963">Cytoplasm</keyword>
<dbReference type="RefSeq" id="WP_147390805.1">
    <property type="nucleotide sequence ID" value="NZ_AQHF01000034.1"/>
</dbReference>
<dbReference type="PANTHER" id="PTHR13393:SF0">
    <property type="entry name" value="RNA N6-ADENOSINE-METHYLTRANSFERASE METTL16"/>
    <property type="match status" value="1"/>
</dbReference>
<evidence type="ECO:0000256" key="5">
    <source>
        <dbReference type="ARBA" id="ARBA00022691"/>
    </source>
</evidence>
<keyword evidence="5 6" id="KW-0949">S-adenosyl-L-methionine</keyword>
<comment type="subcellular location">
    <subcellularLocation>
        <location evidence="6">Cytoplasm</location>
    </subcellularLocation>
</comment>
<evidence type="ECO:0000313" key="7">
    <source>
        <dbReference type="EMBL" id="MBE0348472.1"/>
    </source>
</evidence>
<evidence type="ECO:0000256" key="6">
    <source>
        <dbReference type="HAMAP-Rule" id="MF_01848"/>
    </source>
</evidence>
<dbReference type="SUPFAM" id="SSF53335">
    <property type="entry name" value="S-adenosyl-L-methionine-dependent methyltransferases"/>
    <property type="match status" value="1"/>
</dbReference>
<evidence type="ECO:0000256" key="4">
    <source>
        <dbReference type="ARBA" id="ARBA00022679"/>
    </source>
</evidence>
<gene>
    <name evidence="6 7" type="primary">rlmF</name>
    <name evidence="7" type="ORF">PPEP_b0225</name>
</gene>
<dbReference type="EC" id="2.1.1.181" evidence="6"/>
<comment type="function">
    <text evidence="6">Specifically methylates the adenine in position 1618 of 23S rRNA.</text>
</comment>
<keyword evidence="2 6" id="KW-0698">rRNA processing</keyword>
<dbReference type="Gene3D" id="3.40.50.150">
    <property type="entry name" value="Vaccinia Virus protein VP39"/>
    <property type="match status" value="1"/>
</dbReference>
<dbReference type="EMBL" id="AQHF01000034">
    <property type="protein sequence ID" value="MBE0348472.1"/>
    <property type="molecule type" value="Genomic_DNA"/>
</dbReference>
<protein>
    <recommendedName>
        <fullName evidence="6">Ribosomal RNA large subunit methyltransferase F</fullName>
        <ecNumber evidence="6">2.1.1.181</ecNumber>
    </recommendedName>
    <alternativeName>
        <fullName evidence="6">23S rRNA mA1618 methyltransferase</fullName>
    </alternativeName>
    <alternativeName>
        <fullName evidence="6">rRNA adenine N-6-methyltransferase</fullName>
    </alternativeName>
</protein>
<dbReference type="InterPro" id="IPR016909">
    <property type="entry name" value="rRNA_lsu_MeTfrase_F"/>
</dbReference>
<dbReference type="Pfam" id="PF05971">
    <property type="entry name" value="Methyltransf_10"/>
    <property type="match status" value="1"/>
</dbReference>
<keyword evidence="3 6" id="KW-0489">Methyltransferase</keyword>
<dbReference type="GO" id="GO:0070475">
    <property type="term" value="P:rRNA base methylation"/>
    <property type="evidence" value="ECO:0007669"/>
    <property type="project" value="TreeGrafter"/>
</dbReference>
<organism evidence="7 8">
    <name type="scientific">Pseudoalteromonas peptidolytica F12-50-A1</name>
    <dbReference type="NCBI Taxonomy" id="1315280"/>
    <lineage>
        <taxon>Bacteria</taxon>
        <taxon>Pseudomonadati</taxon>
        <taxon>Pseudomonadota</taxon>
        <taxon>Gammaproteobacteria</taxon>
        <taxon>Alteromonadales</taxon>
        <taxon>Pseudoalteromonadaceae</taxon>
        <taxon>Pseudoalteromonas</taxon>
    </lineage>
</organism>
<sequence>MHPRNKHNSGYDLDKLITLEPILKDFAYKRADGIRSIDFANPDAVKLLNKALLKSDYDIQVWDIPPQFLCPPVPGRADYIHALKDLLDESDLPDKVQGVDIGTGANLIYPILGSREYNWRFVASDINPVAVKCAKTIAELNKLPVKVLQQKQPNQFFKTIIKANQFYHFSMCNPPFHSSEAEANKGTQRKWRNLNKTPQSSLNFGGQAQELWCEGGEKRFLLNMIAESAMYKEQIYWFTSLISNKDNIKPLQKQIRKVAAEQVRIIEMGQGNKISRFIAWSFFKPSSSL</sequence>
<keyword evidence="4 6" id="KW-0808">Transferase</keyword>
<comment type="caution">
    <text evidence="7">The sequence shown here is derived from an EMBL/GenBank/DDBJ whole genome shotgun (WGS) entry which is preliminary data.</text>
</comment>
<dbReference type="Proteomes" id="UP000660708">
    <property type="component" value="Unassembled WGS sequence"/>
</dbReference>
<reference evidence="7 8" key="1">
    <citation type="submission" date="2015-06" db="EMBL/GenBank/DDBJ databases">
        <title>Genome sequence of Pseudoalteromonas peptidolytica.</title>
        <authorList>
            <person name="Xie B.-B."/>
            <person name="Rong J.-C."/>
            <person name="Qin Q.-L."/>
            <person name="Zhang Y.-Z."/>
        </authorList>
    </citation>
    <scope>NUCLEOTIDE SEQUENCE [LARGE SCALE GENOMIC DNA]</scope>
    <source>
        <strain evidence="7 8">F12-50-A1</strain>
    </source>
</reference>
<dbReference type="PANTHER" id="PTHR13393">
    <property type="entry name" value="SAM-DEPENDENT METHYLTRANSFERASE"/>
    <property type="match status" value="1"/>
</dbReference>